<organism evidence="1 2">
    <name type="scientific">Saccharophagus degradans (strain 2-40 / ATCC 43961 / DSM 17024)</name>
    <dbReference type="NCBI Taxonomy" id="203122"/>
    <lineage>
        <taxon>Bacteria</taxon>
        <taxon>Pseudomonadati</taxon>
        <taxon>Pseudomonadota</taxon>
        <taxon>Gammaproteobacteria</taxon>
        <taxon>Cellvibrionales</taxon>
        <taxon>Cellvibrionaceae</taxon>
        <taxon>Saccharophagus</taxon>
    </lineage>
</organism>
<dbReference type="OrthoDB" id="531205at2"/>
<dbReference type="HOGENOM" id="CLU_105030_3_0_6"/>
<accession>Q21GZ8</accession>
<dbReference type="AlphaFoldDB" id="Q21GZ8"/>
<sequence length="158" mass="17908">MLVLLCGKMGAGKSTKAIELAKERNAVLISEDHWLSALFPDQIFRIEDYVRLSNLIKPLVKSLVQGILKSGANVVMDFPANTVAQRQWLKSIFSEINANHELIFLNVTDDVCLQQIAKRRIEQPERAATDTEDMFLRVTQYFAEPSPEEGFLVTTIER</sequence>
<evidence type="ECO:0008006" key="3">
    <source>
        <dbReference type="Google" id="ProtNLM"/>
    </source>
</evidence>
<reference evidence="1 2" key="1">
    <citation type="journal article" date="2008" name="PLoS Genet.">
        <title>Complete genome sequence of the complex carbohydrate-degrading marine bacterium, Saccharophagus degradans strain 2-40 T.</title>
        <authorList>
            <person name="Weiner R.M."/>
            <person name="Taylor L.E.II."/>
            <person name="Henrissat B."/>
            <person name="Hauser L."/>
            <person name="Land M."/>
            <person name="Coutinho P.M."/>
            <person name="Rancurel C."/>
            <person name="Saunders E.H."/>
            <person name="Longmire A.G."/>
            <person name="Zhang H."/>
            <person name="Bayer E.A."/>
            <person name="Gilbert H.J."/>
            <person name="Larimer F."/>
            <person name="Zhulin I.B."/>
            <person name="Ekborg N.A."/>
            <person name="Lamed R."/>
            <person name="Richardson P.M."/>
            <person name="Borovok I."/>
            <person name="Hutcheson S."/>
        </authorList>
    </citation>
    <scope>NUCLEOTIDE SEQUENCE [LARGE SCALE GENOMIC DNA]</scope>
    <source>
        <strain evidence="2">2-40 / ATCC 43961 / DSM 17024</strain>
    </source>
</reference>
<dbReference type="Gene3D" id="3.40.50.300">
    <property type="entry name" value="P-loop containing nucleotide triphosphate hydrolases"/>
    <property type="match status" value="1"/>
</dbReference>
<dbReference type="KEGG" id="sde:Sde_2771"/>
<dbReference type="eggNOG" id="COG0563">
    <property type="taxonomic scope" value="Bacteria"/>
</dbReference>
<evidence type="ECO:0000313" key="2">
    <source>
        <dbReference type="Proteomes" id="UP000001947"/>
    </source>
</evidence>
<gene>
    <name evidence="1" type="ordered locus">Sde_2771</name>
</gene>
<dbReference type="Proteomes" id="UP000001947">
    <property type="component" value="Chromosome"/>
</dbReference>
<dbReference type="STRING" id="203122.Sde_2771"/>
<evidence type="ECO:0000313" key="1">
    <source>
        <dbReference type="EMBL" id="ABD82031.1"/>
    </source>
</evidence>
<dbReference type="GeneID" id="98614427"/>
<dbReference type="Pfam" id="PF13671">
    <property type="entry name" value="AAA_33"/>
    <property type="match status" value="1"/>
</dbReference>
<dbReference type="PIRSF" id="PIRSF037081">
    <property type="entry name" value="P-loop_All4644_prd"/>
    <property type="match status" value="1"/>
</dbReference>
<proteinExistence type="predicted"/>
<keyword evidence="2" id="KW-1185">Reference proteome</keyword>
<dbReference type="EMBL" id="CP000282">
    <property type="protein sequence ID" value="ABD82031.1"/>
    <property type="molecule type" value="Genomic_DNA"/>
</dbReference>
<dbReference type="InterPro" id="IPR017101">
    <property type="entry name" value="P-loop_ATP/GTP-bd_All4644_prd"/>
</dbReference>
<dbReference type="SUPFAM" id="SSF52540">
    <property type="entry name" value="P-loop containing nucleoside triphosphate hydrolases"/>
    <property type="match status" value="1"/>
</dbReference>
<protein>
    <recommendedName>
        <fullName evidence="3">Cell division protein ZipA</fullName>
    </recommendedName>
</protein>
<name>Q21GZ8_SACD2</name>
<dbReference type="RefSeq" id="WP_011469247.1">
    <property type="nucleotide sequence ID" value="NC_007912.1"/>
</dbReference>
<dbReference type="InterPro" id="IPR027417">
    <property type="entry name" value="P-loop_NTPase"/>
</dbReference>